<keyword evidence="6" id="KW-0378">Hydrolase</keyword>
<keyword evidence="8 10" id="KW-0472">Membrane</keyword>
<evidence type="ECO:0000256" key="4">
    <source>
        <dbReference type="ARBA" id="ARBA00022692"/>
    </source>
</evidence>
<keyword evidence="4 10" id="KW-0812">Transmembrane</keyword>
<dbReference type="GO" id="GO:0004190">
    <property type="term" value="F:aspartic-type endopeptidase activity"/>
    <property type="evidence" value="ECO:0007669"/>
    <property type="project" value="UniProtKB-KW"/>
</dbReference>
<protein>
    <submittedName>
        <fullName evidence="11">Signal peptidase II</fullName>
    </submittedName>
</protein>
<evidence type="ECO:0000256" key="2">
    <source>
        <dbReference type="ARBA" id="ARBA00022475"/>
    </source>
</evidence>
<dbReference type="GO" id="GO:0016020">
    <property type="term" value="C:membrane"/>
    <property type="evidence" value="ECO:0007669"/>
    <property type="project" value="InterPro"/>
</dbReference>
<comment type="caution">
    <text evidence="11">The sequence shown here is derived from an EMBL/GenBank/DDBJ whole genome shotgun (WGS) entry which is preliminary data.</text>
</comment>
<dbReference type="PANTHER" id="PTHR33695:SF1">
    <property type="entry name" value="LIPOPROTEIN SIGNAL PEPTIDASE"/>
    <property type="match status" value="1"/>
</dbReference>
<feature type="transmembrane region" description="Helical" evidence="10">
    <location>
        <begin position="129"/>
        <end position="147"/>
    </location>
</feature>
<evidence type="ECO:0000313" key="12">
    <source>
        <dbReference type="Proteomes" id="UP000241048"/>
    </source>
</evidence>
<dbReference type="Proteomes" id="UP000241048">
    <property type="component" value="Unassembled WGS sequence"/>
</dbReference>
<reference evidence="11 12" key="1">
    <citation type="submission" date="2018-03" db="EMBL/GenBank/DDBJ databases">
        <title>Lachnoclostridium SNUG30386 gen.nov., sp.nov., isolated from human faeces.</title>
        <authorList>
            <person name="Seo B."/>
            <person name="Jeon K."/>
            <person name="Ko G."/>
        </authorList>
    </citation>
    <scope>NUCLEOTIDE SEQUENCE [LARGE SCALE GENOMIC DNA]</scope>
    <source>
        <strain evidence="11 12">SNUG30386</strain>
    </source>
</reference>
<evidence type="ECO:0000256" key="5">
    <source>
        <dbReference type="ARBA" id="ARBA00022750"/>
    </source>
</evidence>
<dbReference type="PANTHER" id="PTHR33695">
    <property type="entry name" value="LIPOPROTEIN SIGNAL PEPTIDASE"/>
    <property type="match status" value="1"/>
</dbReference>
<keyword evidence="7 10" id="KW-1133">Transmembrane helix</keyword>
<keyword evidence="5" id="KW-0064">Aspartyl protease</keyword>
<dbReference type="PRINTS" id="PR00781">
    <property type="entry name" value="LIPOSIGPTASE"/>
</dbReference>
<organism evidence="11 12">
    <name type="scientific">Clostridium fessum</name>
    <dbReference type="NCBI Taxonomy" id="2126740"/>
    <lineage>
        <taxon>Bacteria</taxon>
        <taxon>Bacillati</taxon>
        <taxon>Bacillota</taxon>
        <taxon>Clostridia</taxon>
        <taxon>Eubacteriales</taxon>
        <taxon>Clostridiaceae</taxon>
        <taxon>Clostridium</taxon>
    </lineage>
</organism>
<sequence>MKKYLYMIAALFGIDYFCKENIEAQKPEDFPRDMEKSHGKIRLYRNHNDGFCFGVKKEKKELVRMVPVVFTSAAAGILTWLLCRDEGRKADRIGFALITAGGLSNLYDRLKRGYVVDYFSIRCKYLEKVVFNLGDFFIFAGSALIAASDLLGAVRDLSSPAEAHIKALRLPWRKTDEAE</sequence>
<evidence type="ECO:0000313" key="11">
    <source>
        <dbReference type="EMBL" id="PST36566.1"/>
    </source>
</evidence>
<dbReference type="PROSITE" id="PS00855">
    <property type="entry name" value="SPASE_II"/>
    <property type="match status" value="1"/>
</dbReference>
<keyword evidence="12" id="KW-1185">Reference proteome</keyword>
<evidence type="ECO:0000256" key="1">
    <source>
        <dbReference type="ARBA" id="ARBA00006139"/>
    </source>
</evidence>
<dbReference type="EMBL" id="PYLO01000004">
    <property type="protein sequence ID" value="PST36566.1"/>
    <property type="molecule type" value="Genomic_DNA"/>
</dbReference>
<keyword evidence="3" id="KW-0645">Protease</keyword>
<gene>
    <name evidence="11" type="ORF">C7U56_12370</name>
</gene>
<evidence type="ECO:0000256" key="10">
    <source>
        <dbReference type="SAM" id="Phobius"/>
    </source>
</evidence>
<comment type="similarity">
    <text evidence="1 9">Belongs to the peptidase A8 family.</text>
</comment>
<evidence type="ECO:0000256" key="6">
    <source>
        <dbReference type="ARBA" id="ARBA00022801"/>
    </source>
</evidence>
<proteinExistence type="inferred from homology"/>
<evidence type="ECO:0000256" key="3">
    <source>
        <dbReference type="ARBA" id="ARBA00022670"/>
    </source>
</evidence>
<dbReference type="GO" id="GO:0006508">
    <property type="term" value="P:proteolysis"/>
    <property type="evidence" value="ECO:0007669"/>
    <property type="project" value="UniProtKB-KW"/>
</dbReference>
<dbReference type="AlphaFoldDB" id="A0A2T3FMS3"/>
<evidence type="ECO:0000256" key="8">
    <source>
        <dbReference type="ARBA" id="ARBA00023136"/>
    </source>
</evidence>
<dbReference type="RefSeq" id="WP_107001463.1">
    <property type="nucleotide sequence ID" value="NZ_JAQCTY010000001.1"/>
</dbReference>
<dbReference type="Pfam" id="PF01252">
    <property type="entry name" value="Peptidase_A8"/>
    <property type="match status" value="1"/>
</dbReference>
<accession>A0A2T3FMS3</accession>
<name>A0A2T3FMS3_9CLOT</name>
<keyword evidence="2" id="KW-1003">Cell membrane</keyword>
<evidence type="ECO:0000256" key="9">
    <source>
        <dbReference type="RuleBase" id="RU004181"/>
    </source>
</evidence>
<evidence type="ECO:0000256" key="7">
    <source>
        <dbReference type="ARBA" id="ARBA00022989"/>
    </source>
</evidence>
<dbReference type="InterPro" id="IPR001872">
    <property type="entry name" value="Peptidase_A8"/>
</dbReference>